<dbReference type="RefSeq" id="WP_285881053.1">
    <property type="nucleotide sequence ID" value="NZ_JARFYN010000024.1"/>
</dbReference>
<reference evidence="1" key="1">
    <citation type="submission" date="2023-06" db="EMBL/GenBank/DDBJ databases">
        <title>Phylogenetic Diversity of Rhizobium strains.</title>
        <authorList>
            <person name="Moura F.T."/>
            <person name="Helene L.C.F."/>
            <person name="Hungria M."/>
        </authorList>
    </citation>
    <scope>NUCLEOTIDE SEQUENCE</scope>
    <source>
        <strain evidence="1">CCGE524</strain>
    </source>
</reference>
<accession>A0ABT7KH14</accession>
<dbReference type="Proteomes" id="UP001172630">
    <property type="component" value="Unassembled WGS sequence"/>
</dbReference>
<evidence type="ECO:0000313" key="1">
    <source>
        <dbReference type="EMBL" id="MDL2407711.1"/>
    </source>
</evidence>
<organism evidence="1 2">
    <name type="scientific">Rhizobium calliandrae</name>
    <dbReference type="NCBI Taxonomy" id="1312182"/>
    <lineage>
        <taxon>Bacteria</taxon>
        <taxon>Pseudomonadati</taxon>
        <taxon>Pseudomonadota</taxon>
        <taxon>Alphaproteobacteria</taxon>
        <taxon>Hyphomicrobiales</taxon>
        <taxon>Rhizobiaceae</taxon>
        <taxon>Rhizobium/Agrobacterium group</taxon>
        <taxon>Rhizobium</taxon>
    </lineage>
</organism>
<sequence length="61" mass="6868">MSILKFFFSGLAHDNSEPEDDPLQHPSLAAMSLEELADLPLMPEDLGRNAEKQDIRLKECL</sequence>
<comment type="caution">
    <text evidence="1">The sequence shown here is derived from an EMBL/GenBank/DDBJ whole genome shotgun (WGS) entry which is preliminary data.</text>
</comment>
<dbReference type="EMBL" id="JARFYN010000024">
    <property type="protein sequence ID" value="MDL2407711.1"/>
    <property type="molecule type" value="Genomic_DNA"/>
</dbReference>
<evidence type="ECO:0000313" key="2">
    <source>
        <dbReference type="Proteomes" id="UP001172630"/>
    </source>
</evidence>
<name>A0ABT7KH14_9HYPH</name>
<keyword evidence="2" id="KW-1185">Reference proteome</keyword>
<gene>
    <name evidence="1" type="ORF">PY650_19005</name>
</gene>
<protein>
    <submittedName>
        <fullName evidence="1">Uncharacterized protein</fullName>
    </submittedName>
</protein>
<proteinExistence type="predicted"/>